<evidence type="ECO:0000313" key="2">
    <source>
        <dbReference type="EMBL" id="KAF2757556.1"/>
    </source>
</evidence>
<dbReference type="OrthoDB" id="4093325at2759"/>
<reference evidence="2" key="1">
    <citation type="journal article" date="2020" name="Stud. Mycol.">
        <title>101 Dothideomycetes genomes: a test case for predicting lifestyles and emergence of pathogens.</title>
        <authorList>
            <person name="Haridas S."/>
            <person name="Albert R."/>
            <person name="Binder M."/>
            <person name="Bloem J."/>
            <person name="Labutti K."/>
            <person name="Salamov A."/>
            <person name="Andreopoulos B."/>
            <person name="Baker S."/>
            <person name="Barry K."/>
            <person name="Bills G."/>
            <person name="Bluhm B."/>
            <person name="Cannon C."/>
            <person name="Castanera R."/>
            <person name="Culley D."/>
            <person name="Daum C."/>
            <person name="Ezra D."/>
            <person name="Gonzalez J."/>
            <person name="Henrissat B."/>
            <person name="Kuo A."/>
            <person name="Liang C."/>
            <person name="Lipzen A."/>
            <person name="Lutzoni F."/>
            <person name="Magnuson J."/>
            <person name="Mondo S."/>
            <person name="Nolan M."/>
            <person name="Ohm R."/>
            <person name="Pangilinan J."/>
            <person name="Park H.-J."/>
            <person name="Ramirez L."/>
            <person name="Alfaro M."/>
            <person name="Sun H."/>
            <person name="Tritt A."/>
            <person name="Yoshinaga Y."/>
            <person name="Zwiers L.-H."/>
            <person name="Turgeon B."/>
            <person name="Goodwin S."/>
            <person name="Spatafora J."/>
            <person name="Crous P."/>
            <person name="Grigoriev I."/>
        </authorList>
    </citation>
    <scope>NUCLEOTIDE SEQUENCE</scope>
    <source>
        <strain evidence="2">CBS 121739</strain>
    </source>
</reference>
<feature type="chain" id="PRO_5025577456" description="Cell wall protein PhiA" evidence="1">
    <location>
        <begin position="18"/>
        <end position="187"/>
    </location>
</feature>
<keyword evidence="3" id="KW-1185">Reference proteome</keyword>
<organism evidence="2 3">
    <name type="scientific">Pseudovirgaria hyperparasitica</name>
    <dbReference type="NCBI Taxonomy" id="470096"/>
    <lineage>
        <taxon>Eukaryota</taxon>
        <taxon>Fungi</taxon>
        <taxon>Dikarya</taxon>
        <taxon>Ascomycota</taxon>
        <taxon>Pezizomycotina</taxon>
        <taxon>Dothideomycetes</taxon>
        <taxon>Dothideomycetes incertae sedis</taxon>
        <taxon>Acrospermales</taxon>
        <taxon>Acrospermaceae</taxon>
        <taxon>Pseudovirgaria</taxon>
    </lineage>
</organism>
<sequence>MQYSTLALAAFTSVAAALPAPQIETPCTNEPFGAVAIHSGSDAHLQSATAWKGNLLVGGQQDATCESPSAYATFVIQDDTTAYLYADTLTQQLYVDRSGMGQGKSGYTNEGQSLPRNGEVKGWSISEDGYLVFDGMSPKACPTEVIGGSFSLWFSNADEPGFNKNCTGVALRAVKADSPVSCIYSSS</sequence>
<dbReference type="AlphaFoldDB" id="A0A6A6W6M0"/>
<feature type="signal peptide" evidence="1">
    <location>
        <begin position="1"/>
        <end position="17"/>
    </location>
</feature>
<dbReference type="RefSeq" id="XP_033600007.1">
    <property type="nucleotide sequence ID" value="XM_033747071.1"/>
</dbReference>
<evidence type="ECO:0000256" key="1">
    <source>
        <dbReference type="SAM" id="SignalP"/>
    </source>
</evidence>
<dbReference type="EMBL" id="ML996573">
    <property type="protein sequence ID" value="KAF2757556.1"/>
    <property type="molecule type" value="Genomic_DNA"/>
</dbReference>
<gene>
    <name evidence="2" type="ORF">EJ05DRAFT_501087</name>
</gene>
<protein>
    <recommendedName>
        <fullName evidence="4">Cell wall protein PhiA</fullName>
    </recommendedName>
</protein>
<evidence type="ECO:0008006" key="4">
    <source>
        <dbReference type="Google" id="ProtNLM"/>
    </source>
</evidence>
<accession>A0A6A6W6M0</accession>
<dbReference type="Proteomes" id="UP000799437">
    <property type="component" value="Unassembled WGS sequence"/>
</dbReference>
<evidence type="ECO:0000313" key="3">
    <source>
        <dbReference type="Proteomes" id="UP000799437"/>
    </source>
</evidence>
<proteinExistence type="predicted"/>
<dbReference type="GeneID" id="54488125"/>
<name>A0A6A6W6M0_9PEZI</name>
<keyword evidence="1" id="KW-0732">Signal</keyword>